<reference evidence="8 9" key="2">
    <citation type="submission" date="2008-08" db="EMBL/GenBank/DDBJ databases">
        <authorList>
            <person name="Fulton L."/>
            <person name="Clifton S."/>
            <person name="Fulton B."/>
            <person name="Xu J."/>
            <person name="Minx P."/>
            <person name="Pepin K.H."/>
            <person name="Johnson M."/>
            <person name="Bhonagiri V."/>
            <person name="Nash W.E."/>
            <person name="Mardis E.R."/>
            <person name="Wilson R.K."/>
        </authorList>
    </citation>
    <scope>NUCLEOTIDE SEQUENCE [LARGE SCALE GENOMIC DNA]</scope>
    <source>
        <strain evidence="8 9">ATCC 29176</strain>
    </source>
</reference>
<keyword evidence="2" id="KW-0479">Metal-binding</keyword>
<evidence type="ECO:0000256" key="2">
    <source>
        <dbReference type="ARBA" id="ARBA00022723"/>
    </source>
</evidence>
<dbReference type="PANTHER" id="PTHR34353:SF2">
    <property type="entry name" value="CRISPR-ASSOCIATED ENDONUCLEASE CAS1 1"/>
    <property type="match status" value="1"/>
</dbReference>
<organism evidence="8 9">
    <name type="scientific">[Ruminococcus] lactaris ATCC 29176</name>
    <dbReference type="NCBI Taxonomy" id="471875"/>
    <lineage>
        <taxon>Bacteria</taxon>
        <taxon>Bacillati</taxon>
        <taxon>Bacillota</taxon>
        <taxon>Clostridia</taxon>
        <taxon>Lachnospirales</taxon>
        <taxon>Lachnospiraceae</taxon>
        <taxon>Mediterraneibacter</taxon>
    </lineage>
</organism>
<dbReference type="Gene3D" id="3.100.10.20">
    <property type="entry name" value="CRISPR-associated endonuclease Cas1, N-terminal domain"/>
    <property type="match status" value="1"/>
</dbReference>
<name>B5CP03_9FIRM</name>
<comment type="subunit">
    <text evidence="7">Homodimer, forms a heterotetramer with a Cas2 homodimer.</text>
</comment>
<evidence type="ECO:0000256" key="7">
    <source>
        <dbReference type="ARBA" id="ARBA00038592"/>
    </source>
</evidence>
<dbReference type="GO" id="GO:0003676">
    <property type="term" value="F:nucleic acid binding"/>
    <property type="evidence" value="ECO:0007669"/>
    <property type="project" value="InterPro"/>
</dbReference>
<dbReference type="InterPro" id="IPR002729">
    <property type="entry name" value="CRISPR-assoc_Cas1"/>
</dbReference>
<keyword evidence="4" id="KW-0378">Hydrolase</keyword>
<evidence type="ECO:0000256" key="4">
    <source>
        <dbReference type="ARBA" id="ARBA00022801"/>
    </source>
</evidence>
<dbReference type="PANTHER" id="PTHR34353">
    <property type="entry name" value="CRISPR-ASSOCIATED ENDONUCLEASE CAS1 1"/>
    <property type="match status" value="1"/>
</dbReference>
<dbReference type="InterPro" id="IPR042211">
    <property type="entry name" value="CRISPR-assoc_Cas1_N"/>
</dbReference>
<keyword evidence="6" id="KW-0051">Antiviral defense</keyword>
<dbReference type="eggNOG" id="COG1518">
    <property type="taxonomic scope" value="Bacteria"/>
</dbReference>
<evidence type="ECO:0000313" key="8">
    <source>
        <dbReference type="EMBL" id="EDY32909.1"/>
    </source>
</evidence>
<dbReference type="InterPro" id="IPR050646">
    <property type="entry name" value="Cas1"/>
</dbReference>
<proteinExistence type="predicted"/>
<evidence type="ECO:0000256" key="1">
    <source>
        <dbReference type="ARBA" id="ARBA00022722"/>
    </source>
</evidence>
<dbReference type="GO" id="GO:0016787">
    <property type="term" value="F:hydrolase activity"/>
    <property type="evidence" value="ECO:0007669"/>
    <property type="project" value="UniProtKB-KW"/>
</dbReference>
<evidence type="ECO:0000256" key="3">
    <source>
        <dbReference type="ARBA" id="ARBA00022759"/>
    </source>
</evidence>
<evidence type="ECO:0008006" key="10">
    <source>
        <dbReference type="Google" id="ProtNLM"/>
    </source>
</evidence>
<dbReference type="NCBIfam" id="TIGR00287">
    <property type="entry name" value="cas1"/>
    <property type="match status" value="1"/>
</dbReference>
<dbReference type="Proteomes" id="UP000003254">
    <property type="component" value="Unassembled WGS sequence"/>
</dbReference>
<dbReference type="EMBL" id="ABOU02000032">
    <property type="protein sequence ID" value="EDY32909.1"/>
    <property type="molecule type" value="Genomic_DNA"/>
</dbReference>
<sequence length="148" mass="16831">MRKLLNTLYVTSENSYLALDGENLVVYDEKKELGRLPLHNLDGIVSFGYRGTSPALMGACAERNISLCYLTPQGKFLARVTGKVQGNVLLREQQYKSSKDDEISLTIAKNCIMGKVYNARWVLVQKFLNKWTIFLFCSILFSSNQKEH</sequence>
<dbReference type="GO" id="GO:0051607">
    <property type="term" value="P:defense response to virus"/>
    <property type="evidence" value="ECO:0007669"/>
    <property type="project" value="UniProtKB-KW"/>
</dbReference>
<comment type="caution">
    <text evidence="8">The sequence shown here is derived from an EMBL/GenBank/DDBJ whole genome shotgun (WGS) entry which is preliminary data.</text>
</comment>
<evidence type="ECO:0000256" key="6">
    <source>
        <dbReference type="ARBA" id="ARBA00023118"/>
    </source>
</evidence>
<dbReference type="HOGENOM" id="CLU_147410_0_0_9"/>
<keyword evidence="1" id="KW-0540">Nuclease</keyword>
<dbReference type="GO" id="GO:0004519">
    <property type="term" value="F:endonuclease activity"/>
    <property type="evidence" value="ECO:0007669"/>
    <property type="project" value="UniProtKB-KW"/>
</dbReference>
<gene>
    <name evidence="8" type="ORF">RUMLAC_01194</name>
</gene>
<protein>
    <recommendedName>
        <fullName evidence="10">CRISPR-associated endonuclease Cas1</fullName>
    </recommendedName>
</protein>
<dbReference type="AlphaFoldDB" id="B5CP03"/>
<dbReference type="GO" id="GO:0043571">
    <property type="term" value="P:maintenance of CRISPR repeat elements"/>
    <property type="evidence" value="ECO:0007669"/>
    <property type="project" value="InterPro"/>
</dbReference>
<reference evidence="8 9" key="1">
    <citation type="submission" date="2008-08" db="EMBL/GenBank/DDBJ databases">
        <title>Draft genome sequence of Ruminococcus lactaris ATCC 29176.</title>
        <authorList>
            <person name="Sudarsanam P."/>
            <person name="Ley R."/>
            <person name="Guruge J."/>
            <person name="Turnbaugh P.J."/>
            <person name="Mahowald M."/>
            <person name="Liep D."/>
            <person name="Gordon J."/>
        </authorList>
    </citation>
    <scope>NUCLEOTIDE SEQUENCE [LARGE SCALE GENOMIC DNA]</scope>
    <source>
        <strain evidence="8 9">ATCC 29176</strain>
    </source>
</reference>
<keyword evidence="9" id="KW-1185">Reference proteome</keyword>
<dbReference type="Pfam" id="PF01867">
    <property type="entry name" value="Cas_Cas1"/>
    <property type="match status" value="1"/>
</dbReference>
<dbReference type="GO" id="GO:0046872">
    <property type="term" value="F:metal ion binding"/>
    <property type="evidence" value="ECO:0007669"/>
    <property type="project" value="UniProtKB-KW"/>
</dbReference>
<evidence type="ECO:0000313" key="9">
    <source>
        <dbReference type="Proteomes" id="UP000003254"/>
    </source>
</evidence>
<keyword evidence="5" id="KW-0460">Magnesium</keyword>
<accession>B5CP03</accession>
<keyword evidence="3" id="KW-0255">Endonuclease</keyword>
<evidence type="ECO:0000256" key="5">
    <source>
        <dbReference type="ARBA" id="ARBA00022842"/>
    </source>
</evidence>